<dbReference type="GO" id="GO:0004519">
    <property type="term" value="F:endonuclease activity"/>
    <property type="evidence" value="ECO:0007669"/>
    <property type="project" value="UniProtKB-KW"/>
</dbReference>
<keyword evidence="1" id="KW-0378">Hydrolase</keyword>
<dbReference type="OrthoDB" id="268440at2"/>
<accession>A0A225DIE1</accession>
<proteinExistence type="predicted"/>
<organism evidence="1 2">
    <name type="scientific">Fimbriiglobus ruber</name>
    <dbReference type="NCBI Taxonomy" id="1908690"/>
    <lineage>
        <taxon>Bacteria</taxon>
        <taxon>Pseudomonadati</taxon>
        <taxon>Planctomycetota</taxon>
        <taxon>Planctomycetia</taxon>
        <taxon>Gemmatales</taxon>
        <taxon>Gemmataceae</taxon>
        <taxon>Fimbriiglobus</taxon>
    </lineage>
</organism>
<sequence>MPATMNKQQLLNQTLTLLKKKFPAPPEPDKRPVLEEVVYAICREGVPSAKADAAYARMRSEFFDWNEVRVSTIQEVANVFEGLPDAGDRAKRVVEFLQEHFERTYSFELDDLEKKGLKQAAKQLARYKDKGVSDFVVAWVTQRSLGGHAVPLDEPTLRVLRRLNVIEEGEIDDLEAVRGSIEHFIPKAKGFEFTEEMIQLADAVCVADTPHCPHCPLKADCPTGIENLSKPKAAADKPKPKSR</sequence>
<dbReference type="AlphaFoldDB" id="A0A225DIE1"/>
<reference evidence="2" key="1">
    <citation type="submission" date="2017-06" db="EMBL/GenBank/DDBJ databases">
        <title>Genome analysis of Fimbriiglobus ruber SP5, the first member of the order Planctomycetales with confirmed chitinolytic capability.</title>
        <authorList>
            <person name="Ravin N.V."/>
            <person name="Rakitin A.L."/>
            <person name="Ivanova A.A."/>
            <person name="Beletsky A.V."/>
            <person name="Kulichevskaya I.S."/>
            <person name="Mardanov A.V."/>
            <person name="Dedysh S.N."/>
        </authorList>
    </citation>
    <scope>NUCLEOTIDE SEQUENCE [LARGE SCALE GENOMIC DNA]</scope>
    <source>
        <strain evidence="2">SP5</strain>
    </source>
</reference>
<dbReference type="Proteomes" id="UP000214646">
    <property type="component" value="Unassembled WGS sequence"/>
</dbReference>
<keyword evidence="1" id="KW-0540">Nuclease</keyword>
<dbReference type="Gene3D" id="1.10.1670.10">
    <property type="entry name" value="Helix-hairpin-Helix base-excision DNA repair enzymes (C-terminal)"/>
    <property type="match status" value="1"/>
</dbReference>
<keyword evidence="1" id="KW-0255">Endonuclease</keyword>
<dbReference type="RefSeq" id="WP_161967942.1">
    <property type="nucleotide sequence ID" value="NZ_NIDE01000017.1"/>
</dbReference>
<evidence type="ECO:0000313" key="2">
    <source>
        <dbReference type="Proteomes" id="UP000214646"/>
    </source>
</evidence>
<keyword evidence="2" id="KW-1185">Reference proteome</keyword>
<dbReference type="GO" id="GO:0006281">
    <property type="term" value="P:DNA repair"/>
    <property type="evidence" value="ECO:0007669"/>
    <property type="project" value="InterPro"/>
</dbReference>
<name>A0A225DIE1_9BACT</name>
<dbReference type="InterPro" id="IPR011257">
    <property type="entry name" value="DNA_glycosylase"/>
</dbReference>
<dbReference type="EMBL" id="NIDE01000017">
    <property type="protein sequence ID" value="OWK35887.1"/>
    <property type="molecule type" value="Genomic_DNA"/>
</dbReference>
<evidence type="ECO:0000313" key="1">
    <source>
        <dbReference type="EMBL" id="OWK35887.1"/>
    </source>
</evidence>
<protein>
    <submittedName>
        <fullName evidence="1">Endonuclease III</fullName>
    </submittedName>
</protein>
<comment type="caution">
    <text evidence="1">The sequence shown here is derived from an EMBL/GenBank/DDBJ whole genome shotgun (WGS) entry which is preliminary data.</text>
</comment>
<dbReference type="SUPFAM" id="SSF48150">
    <property type="entry name" value="DNA-glycosylase"/>
    <property type="match status" value="1"/>
</dbReference>
<dbReference type="Gene3D" id="1.10.340.30">
    <property type="entry name" value="Hypothetical protein, domain 2"/>
    <property type="match status" value="1"/>
</dbReference>
<dbReference type="InterPro" id="IPR023170">
    <property type="entry name" value="HhH_base_excis_C"/>
</dbReference>
<gene>
    <name evidence="1" type="ORF">FRUB_08450</name>
</gene>